<dbReference type="AlphaFoldDB" id="A0A2C9WKT2"/>
<keyword evidence="3" id="KW-0804">Transcription</keyword>
<dbReference type="GO" id="GO:0048731">
    <property type="term" value="P:system development"/>
    <property type="evidence" value="ECO:0000318"/>
    <property type="project" value="GO_Central"/>
</dbReference>
<keyword evidence="2" id="KW-0238">DNA-binding</keyword>
<keyword evidence="8" id="KW-1185">Reference proteome</keyword>
<name>A0A2C9WKT2_MANES</name>
<evidence type="ECO:0000259" key="6">
    <source>
        <dbReference type="PROSITE" id="PS51005"/>
    </source>
</evidence>
<evidence type="ECO:0000256" key="5">
    <source>
        <dbReference type="SAM" id="MobiDB-lite"/>
    </source>
</evidence>
<dbReference type="STRING" id="3983.A0A2C9WKT2"/>
<dbReference type="EMBL" id="CM004387">
    <property type="protein sequence ID" value="OAY60836.1"/>
    <property type="molecule type" value="Genomic_DNA"/>
</dbReference>
<dbReference type="GO" id="GO:0006355">
    <property type="term" value="P:regulation of DNA-templated transcription"/>
    <property type="evidence" value="ECO:0007669"/>
    <property type="project" value="InterPro"/>
</dbReference>
<dbReference type="PANTHER" id="PTHR31719">
    <property type="entry name" value="NAC TRANSCRIPTION FACTOR 56"/>
    <property type="match status" value="1"/>
</dbReference>
<evidence type="ECO:0000313" key="8">
    <source>
        <dbReference type="Proteomes" id="UP000091857"/>
    </source>
</evidence>
<evidence type="ECO:0000256" key="3">
    <source>
        <dbReference type="ARBA" id="ARBA00023163"/>
    </source>
</evidence>
<feature type="region of interest" description="Disordered" evidence="5">
    <location>
        <begin position="180"/>
        <end position="219"/>
    </location>
</feature>
<comment type="caution">
    <text evidence="7">The sequence shown here is derived from an EMBL/GenBank/DDBJ whole genome shotgun (WGS) entry which is preliminary data.</text>
</comment>
<dbReference type="OrthoDB" id="852104at2759"/>
<organism evidence="7 8">
    <name type="scientific">Manihot esculenta</name>
    <name type="common">Cassava</name>
    <name type="synonym">Jatropha manihot</name>
    <dbReference type="NCBI Taxonomy" id="3983"/>
    <lineage>
        <taxon>Eukaryota</taxon>
        <taxon>Viridiplantae</taxon>
        <taxon>Streptophyta</taxon>
        <taxon>Embryophyta</taxon>
        <taxon>Tracheophyta</taxon>
        <taxon>Spermatophyta</taxon>
        <taxon>Magnoliopsida</taxon>
        <taxon>eudicotyledons</taxon>
        <taxon>Gunneridae</taxon>
        <taxon>Pentapetalae</taxon>
        <taxon>rosids</taxon>
        <taxon>fabids</taxon>
        <taxon>Malpighiales</taxon>
        <taxon>Euphorbiaceae</taxon>
        <taxon>Crotonoideae</taxon>
        <taxon>Manihoteae</taxon>
        <taxon>Manihot</taxon>
    </lineage>
</organism>
<evidence type="ECO:0000256" key="1">
    <source>
        <dbReference type="ARBA" id="ARBA00023015"/>
    </source>
</evidence>
<dbReference type="InterPro" id="IPR036093">
    <property type="entry name" value="NAC_dom_sf"/>
</dbReference>
<proteinExistence type="predicted"/>
<evidence type="ECO:0000256" key="2">
    <source>
        <dbReference type="ARBA" id="ARBA00023125"/>
    </source>
</evidence>
<dbReference type="Pfam" id="PF02365">
    <property type="entry name" value="NAM"/>
    <property type="match status" value="1"/>
</dbReference>
<keyword evidence="1" id="KW-0805">Transcription regulation</keyword>
<dbReference type="Proteomes" id="UP000091857">
    <property type="component" value="Chromosome 1"/>
</dbReference>
<dbReference type="PANTHER" id="PTHR31719:SF164">
    <property type="entry name" value="NAC DOMAIN-CONTAINING PROTEIN"/>
    <property type="match status" value="1"/>
</dbReference>
<dbReference type="Gramene" id="Manes.01G143300.7.v8.1">
    <property type="protein sequence ID" value="Manes.01G143300.7.v8.1.CDS"/>
    <property type="gene ID" value="Manes.01G143300.v8.1"/>
</dbReference>
<sequence length="354" mass="40053">MSSPWLCGFRFKPTDEDLVHFYLQKKLDRQALPLGLITECDIYAGNPWKILDNVKNFDGFYYVFTNLKRMSKAKIDRRAGSGTWKGQTTNRFQQSEGKSRWAKKAFIFEVDKKNLKSVGQNNGRWLMVEFSLGDEGFDGKAVLCRIYNKHARDFHKKEQVGVDYSNCEAIVPYVKKKQVSLADDKEGNQHPTKKMKKQRSIADDEEGHQNSKKMKQQEPVDLYGESIGSTSCCPSNFVVEQLPVSSDYSSRFPEDEAVFLADGELNSLLDFPSDYDLTSLLLDMDVGTGTFPEDELSKFLAENIDDGGFFSSMPPLTMQCNKVNKDDENGNNLSSSMPLQGGLCDRNAVLRDVN</sequence>
<reference evidence="8" key="1">
    <citation type="journal article" date="2016" name="Nat. Biotechnol.">
        <title>Sequencing wild and cultivated cassava and related species reveals extensive interspecific hybridization and genetic diversity.</title>
        <authorList>
            <person name="Bredeson J.V."/>
            <person name="Lyons J.B."/>
            <person name="Prochnik S.E."/>
            <person name="Wu G.A."/>
            <person name="Ha C.M."/>
            <person name="Edsinger-Gonzales E."/>
            <person name="Grimwood J."/>
            <person name="Schmutz J."/>
            <person name="Rabbi I.Y."/>
            <person name="Egesi C."/>
            <person name="Nauluvula P."/>
            <person name="Lebot V."/>
            <person name="Ndunguru J."/>
            <person name="Mkamilo G."/>
            <person name="Bart R.S."/>
            <person name="Setter T.L."/>
            <person name="Gleadow R.M."/>
            <person name="Kulakow P."/>
            <person name="Ferguson M.E."/>
            <person name="Rounsley S."/>
            <person name="Rokhsar D.S."/>
        </authorList>
    </citation>
    <scope>NUCLEOTIDE SEQUENCE [LARGE SCALE GENOMIC DNA]</scope>
    <source>
        <strain evidence="8">cv. AM560-2</strain>
    </source>
</reference>
<protein>
    <recommendedName>
        <fullName evidence="6">NAC domain-containing protein</fullName>
    </recommendedName>
</protein>
<evidence type="ECO:0000256" key="4">
    <source>
        <dbReference type="ARBA" id="ARBA00023242"/>
    </source>
</evidence>
<evidence type="ECO:0000313" key="7">
    <source>
        <dbReference type="EMBL" id="OAY60836.1"/>
    </source>
</evidence>
<gene>
    <name evidence="7" type="ORF">MANES_01G143300v8</name>
</gene>
<accession>A0A2C9WKT2</accession>
<dbReference type="SUPFAM" id="SSF101941">
    <property type="entry name" value="NAC domain"/>
    <property type="match status" value="1"/>
</dbReference>
<dbReference type="Gene3D" id="2.170.150.80">
    <property type="entry name" value="NAC domain"/>
    <property type="match status" value="1"/>
</dbReference>
<feature type="domain" description="NAC" evidence="6">
    <location>
        <begin position="5"/>
        <end position="149"/>
    </location>
</feature>
<keyword evidence="4" id="KW-0539">Nucleus</keyword>
<dbReference type="InterPro" id="IPR003441">
    <property type="entry name" value="NAC-dom"/>
</dbReference>
<dbReference type="PROSITE" id="PS51005">
    <property type="entry name" value="NAC"/>
    <property type="match status" value="1"/>
</dbReference>
<dbReference type="Gramene" id="Manes.01G143300.6.v8.1">
    <property type="protein sequence ID" value="Manes.01G143300.6.v8.1.CDS"/>
    <property type="gene ID" value="Manes.01G143300.v8.1"/>
</dbReference>
<dbReference type="GO" id="GO:0003677">
    <property type="term" value="F:DNA binding"/>
    <property type="evidence" value="ECO:0007669"/>
    <property type="project" value="UniProtKB-KW"/>
</dbReference>
<dbReference type="SMR" id="A0A2C9WKT2"/>